<dbReference type="AlphaFoldDB" id="A0A5N6RRE8"/>
<evidence type="ECO:0000256" key="1">
    <source>
        <dbReference type="SAM" id="MobiDB-lite"/>
    </source>
</evidence>
<evidence type="ECO:0000313" key="3">
    <source>
        <dbReference type="Proteomes" id="UP000327013"/>
    </source>
</evidence>
<dbReference type="EMBL" id="CM017328">
    <property type="protein sequence ID" value="KAE8124915.1"/>
    <property type="molecule type" value="Genomic_DNA"/>
</dbReference>
<feature type="compositionally biased region" description="Basic and acidic residues" evidence="1">
    <location>
        <begin position="119"/>
        <end position="130"/>
    </location>
</feature>
<dbReference type="Proteomes" id="UP000327013">
    <property type="component" value="Chromosome 8"/>
</dbReference>
<accession>A0A5N6RRE8</accession>
<evidence type="ECO:0000313" key="2">
    <source>
        <dbReference type="EMBL" id="KAE8124915.1"/>
    </source>
</evidence>
<name>A0A5N6RRE8_9ROSI</name>
<keyword evidence="3" id="KW-1185">Reference proteome</keyword>
<sequence>MASTNLSNLSPSNSLKSSTSNTKFSWILQHFKRPISEFMHRSIINKPITPICETQRGLRILIKQRRVISGTVHKRYLVFFRDMVAMPEKRKGSDRKRESYQGAFIIINFSCSSFAVGRGSEEDRYSEKRSTKMKKGYAASITQSKEHKSTPPPPASPS</sequence>
<gene>
    <name evidence="2" type="ORF">FH972_019758</name>
</gene>
<proteinExistence type="predicted"/>
<organism evidence="2 3">
    <name type="scientific">Carpinus fangiana</name>
    <dbReference type="NCBI Taxonomy" id="176857"/>
    <lineage>
        <taxon>Eukaryota</taxon>
        <taxon>Viridiplantae</taxon>
        <taxon>Streptophyta</taxon>
        <taxon>Embryophyta</taxon>
        <taxon>Tracheophyta</taxon>
        <taxon>Spermatophyta</taxon>
        <taxon>Magnoliopsida</taxon>
        <taxon>eudicotyledons</taxon>
        <taxon>Gunneridae</taxon>
        <taxon>Pentapetalae</taxon>
        <taxon>rosids</taxon>
        <taxon>fabids</taxon>
        <taxon>Fagales</taxon>
        <taxon>Betulaceae</taxon>
        <taxon>Carpinus</taxon>
    </lineage>
</organism>
<feature type="region of interest" description="Disordered" evidence="1">
    <location>
        <begin position="117"/>
        <end position="158"/>
    </location>
</feature>
<reference evidence="2 3" key="1">
    <citation type="submission" date="2019-06" db="EMBL/GenBank/DDBJ databases">
        <title>A chromosomal-level reference genome of Carpinus fangiana (Coryloideae, Betulaceae).</title>
        <authorList>
            <person name="Yang X."/>
            <person name="Wang Z."/>
            <person name="Zhang L."/>
            <person name="Hao G."/>
            <person name="Liu J."/>
            <person name="Yang Y."/>
        </authorList>
    </citation>
    <scope>NUCLEOTIDE SEQUENCE [LARGE SCALE GENOMIC DNA]</scope>
    <source>
        <strain evidence="2">Cfa_2016G</strain>
        <tissue evidence="2">Leaf</tissue>
    </source>
</reference>
<protein>
    <submittedName>
        <fullName evidence="2">Uncharacterized protein</fullName>
    </submittedName>
</protein>